<dbReference type="InterPro" id="IPR043129">
    <property type="entry name" value="ATPase_NBD"/>
</dbReference>
<dbReference type="Proteomes" id="UP000554342">
    <property type="component" value="Unassembled WGS sequence"/>
</dbReference>
<keyword evidence="1" id="KW-0812">Transmembrane</keyword>
<evidence type="ECO:0000256" key="1">
    <source>
        <dbReference type="SAM" id="Phobius"/>
    </source>
</evidence>
<evidence type="ECO:0000313" key="2">
    <source>
        <dbReference type="EMBL" id="MBB5718287.1"/>
    </source>
</evidence>
<dbReference type="GO" id="GO:0015628">
    <property type="term" value="P:protein secretion by the type II secretion system"/>
    <property type="evidence" value="ECO:0007669"/>
    <property type="project" value="InterPro"/>
</dbReference>
<dbReference type="PIRSF" id="PIRSF015761">
    <property type="entry name" value="Protein_L"/>
    <property type="match status" value="1"/>
</dbReference>
<sequence>MAETILIALPAAPEQAPAETPWWRIADGAVIAHGEDARWLDVLADPAITVDLIALAPVSRVRLGFAHNADMPVRQAVAVARVRAGETSLGDPETLHIVAAAMSGADGMIATATVANDAMLGWREWLDGLGCKTAAIVPAGLAMPYGEDWHRASLAGETVLARGRTIFPDEPALVQALAAGAAIADVDPATTDTELVALAQTRPLNLLTGRFAIRRRWKVDRLRLRELLILLALVAMLGLLIALAQLWRIDHAANRLDAEAARAASQALGKPVTIDTAEAELDAKAARRPGTGGDFASPLAALFAEMEGNASVTATAIGWQGDGTLTATLAAPRAEDINRVLLALQRQGWTATAVSRNAPDGRIMADITLRATP</sequence>
<dbReference type="Gene3D" id="3.30.420.380">
    <property type="match status" value="1"/>
</dbReference>
<protein>
    <submittedName>
        <fullName evidence="2">General secretion pathway protein L</fullName>
    </submittedName>
</protein>
<accession>A0A840YXK7</accession>
<dbReference type="EMBL" id="JACIJI010000001">
    <property type="protein sequence ID" value="MBB5718287.1"/>
    <property type="molecule type" value="Genomic_DNA"/>
</dbReference>
<keyword evidence="1" id="KW-1133">Transmembrane helix</keyword>
<gene>
    <name evidence="2" type="ORF">FHR23_001194</name>
</gene>
<evidence type="ECO:0000313" key="3">
    <source>
        <dbReference type="Proteomes" id="UP000554342"/>
    </source>
</evidence>
<dbReference type="GO" id="GO:0009276">
    <property type="term" value="C:Gram-negative-bacterium-type cell wall"/>
    <property type="evidence" value="ECO:0007669"/>
    <property type="project" value="InterPro"/>
</dbReference>
<reference evidence="2 3" key="1">
    <citation type="submission" date="2020-08" db="EMBL/GenBank/DDBJ databases">
        <title>Genomic Encyclopedia of Type Strains, Phase IV (KMG-IV): sequencing the most valuable type-strain genomes for metagenomic binning, comparative biology and taxonomic classification.</title>
        <authorList>
            <person name="Goeker M."/>
        </authorList>
    </citation>
    <scope>NUCLEOTIDE SEQUENCE [LARGE SCALE GENOMIC DNA]</scope>
    <source>
        <strain evidence="2 3">DSM 27203</strain>
    </source>
</reference>
<dbReference type="NCBIfam" id="TIGR01709">
    <property type="entry name" value="typeII_sec_gspL"/>
    <property type="match status" value="1"/>
</dbReference>
<dbReference type="InterPro" id="IPR007812">
    <property type="entry name" value="T2SS_protein-GspL"/>
</dbReference>
<comment type="caution">
    <text evidence="2">The sequence shown here is derived from an EMBL/GenBank/DDBJ whole genome shotgun (WGS) entry which is preliminary data.</text>
</comment>
<feature type="transmembrane region" description="Helical" evidence="1">
    <location>
        <begin position="224"/>
        <end position="247"/>
    </location>
</feature>
<dbReference type="RefSeq" id="WP_184001945.1">
    <property type="nucleotide sequence ID" value="NZ_BAABIF010000004.1"/>
</dbReference>
<keyword evidence="3" id="KW-1185">Reference proteome</keyword>
<proteinExistence type="predicted"/>
<keyword evidence="1" id="KW-0472">Membrane</keyword>
<dbReference type="AlphaFoldDB" id="A0A840YXK7"/>
<name>A0A840YXK7_9SPHN</name>
<dbReference type="GO" id="GO:0015627">
    <property type="term" value="C:type II protein secretion system complex"/>
    <property type="evidence" value="ECO:0007669"/>
    <property type="project" value="InterPro"/>
</dbReference>
<organism evidence="2 3">
    <name type="scientific">Stakelama sediminis</name>
    <dbReference type="NCBI Taxonomy" id="463200"/>
    <lineage>
        <taxon>Bacteria</taxon>
        <taxon>Pseudomonadati</taxon>
        <taxon>Pseudomonadota</taxon>
        <taxon>Alphaproteobacteria</taxon>
        <taxon>Sphingomonadales</taxon>
        <taxon>Sphingomonadaceae</taxon>
        <taxon>Stakelama</taxon>
    </lineage>
</organism>
<dbReference type="SUPFAM" id="SSF53067">
    <property type="entry name" value="Actin-like ATPase domain"/>
    <property type="match status" value="1"/>
</dbReference>